<dbReference type="PANTHER" id="PTHR43409">
    <property type="entry name" value="ANAEROBIC MAGNESIUM-PROTOPORPHYRIN IX MONOMETHYL ESTER CYCLASE-RELATED"/>
    <property type="match status" value="1"/>
</dbReference>
<dbReference type="InterPro" id="IPR023984">
    <property type="entry name" value="rSAM_ocin_1"/>
</dbReference>
<dbReference type="Gene3D" id="3.80.30.20">
    <property type="entry name" value="tm_1862 like domain"/>
    <property type="match status" value="1"/>
</dbReference>
<evidence type="ECO:0000256" key="2">
    <source>
        <dbReference type="ARBA" id="ARBA00022691"/>
    </source>
</evidence>
<comment type="cofactor">
    <cofactor evidence="1">
        <name>[4Fe-4S] cluster</name>
        <dbReference type="ChEBI" id="CHEBI:49883"/>
    </cofactor>
</comment>
<dbReference type="SMART" id="SM00729">
    <property type="entry name" value="Elp3"/>
    <property type="match status" value="1"/>
</dbReference>
<proteinExistence type="predicted"/>
<protein>
    <submittedName>
        <fullName evidence="7">RiPP maturation radical SAM C-methyltransferase</fullName>
    </submittedName>
</protein>
<keyword evidence="5" id="KW-0411">Iron-sulfur</keyword>
<evidence type="ECO:0000256" key="4">
    <source>
        <dbReference type="ARBA" id="ARBA00023004"/>
    </source>
</evidence>
<dbReference type="NCBIfam" id="TIGR03975">
    <property type="entry name" value="rSAM_ocin_1"/>
    <property type="match status" value="1"/>
</dbReference>
<evidence type="ECO:0000313" key="8">
    <source>
        <dbReference type="Proteomes" id="UP001240150"/>
    </source>
</evidence>
<sequence length="638" mass="69811">MVTELPLVSGDAPAVPAGLPHLGAGQRADWPVVLVAMPFLETGWPSIQIGLLAAILRQHGYPARTLHANLDFAARLGADYYHLLAGRQARMVADWLFSLEAFGSAAPDPDARLLDDYATELAVLGDAGESEWRDRLLRVRHEDTPAYLDALAADPVFHGVRAVGFTTTFQQNSASFALARRLKQRYPGLVTIFGGANFDGEMGPEWVRAVDCVDMAVVGEADTALPRLLDCLVAGASPGTVPGVVYRDGGDVVITPPAPPLRHLDDHPLPDYTEYFERAGRLGVLPRTGPSPVPIPFETARGCWWGEKHHCTFCGLNGSSMQFRSKSPQRVADELLAQARRYRSFRFHGVDNIVDMAYLTDLFPVLARAGITLDIFYEVKANLNRGQVRALAQGGVTGIQPGIESLSSNVLRLMNKGVRAAQNVNLLRWAAYYGVGCGWNILWGFPGETEQDYRDQAAVLPHLVHLAPPSSAGRLWIERFSPLFTASPTKTPEQAYAYVYPAEVDLRRTAYFFEYDLPGALPDHAYDGVRQGVADWVSAWNDGGRPTLTFWSSPGLVQIYDGRRPGSEGTYTFEGPIADLYTLCSDRPIGAAAAHERLGGRLSPDEIREAFDEFQQRGLMFLDESLALSLALPAGPPR</sequence>
<dbReference type="SFLD" id="SFLDG01082">
    <property type="entry name" value="B12-binding_domain_containing"/>
    <property type="match status" value="1"/>
</dbReference>
<gene>
    <name evidence="7" type="ORF">ACTOB_007058</name>
</gene>
<dbReference type="SFLD" id="SFLDF00324">
    <property type="entry name" value="bacteriocin_maturation"/>
    <property type="match status" value="1"/>
</dbReference>
<name>A0ABY8WCA1_9ACTN</name>
<dbReference type="PROSITE" id="PS51332">
    <property type="entry name" value="B12_BINDING"/>
    <property type="match status" value="1"/>
</dbReference>
<keyword evidence="4" id="KW-0408">Iron</keyword>
<dbReference type="CDD" id="cd01335">
    <property type="entry name" value="Radical_SAM"/>
    <property type="match status" value="1"/>
</dbReference>
<dbReference type="InterPro" id="IPR007197">
    <property type="entry name" value="rSAM"/>
</dbReference>
<dbReference type="InterPro" id="IPR006638">
    <property type="entry name" value="Elp3/MiaA/NifB-like_rSAM"/>
</dbReference>
<keyword evidence="3" id="KW-0479">Metal-binding</keyword>
<evidence type="ECO:0000313" key="7">
    <source>
        <dbReference type="EMBL" id="WIM94997.1"/>
    </source>
</evidence>
<dbReference type="InterPro" id="IPR051198">
    <property type="entry name" value="BchE-like"/>
</dbReference>
<dbReference type="Gene3D" id="3.40.50.280">
    <property type="entry name" value="Cobalamin-binding domain"/>
    <property type="match status" value="1"/>
</dbReference>
<organism evidence="7 8">
    <name type="scientific">Actinoplanes oblitus</name>
    <dbReference type="NCBI Taxonomy" id="3040509"/>
    <lineage>
        <taxon>Bacteria</taxon>
        <taxon>Bacillati</taxon>
        <taxon>Actinomycetota</taxon>
        <taxon>Actinomycetes</taxon>
        <taxon>Micromonosporales</taxon>
        <taxon>Micromonosporaceae</taxon>
        <taxon>Actinoplanes</taxon>
    </lineage>
</organism>
<dbReference type="Pfam" id="PF04055">
    <property type="entry name" value="Radical_SAM"/>
    <property type="match status" value="1"/>
</dbReference>
<keyword evidence="2" id="KW-0949">S-adenosyl-L-methionine</keyword>
<accession>A0ABY8WCA1</accession>
<dbReference type="InterPro" id="IPR006158">
    <property type="entry name" value="Cobalamin-bd"/>
</dbReference>
<dbReference type="PANTHER" id="PTHR43409:SF7">
    <property type="entry name" value="BLL1977 PROTEIN"/>
    <property type="match status" value="1"/>
</dbReference>
<evidence type="ECO:0000256" key="5">
    <source>
        <dbReference type="ARBA" id="ARBA00023014"/>
    </source>
</evidence>
<dbReference type="SFLD" id="SFLDS00029">
    <property type="entry name" value="Radical_SAM"/>
    <property type="match status" value="1"/>
</dbReference>
<dbReference type="InterPro" id="IPR023404">
    <property type="entry name" value="rSAM_horseshoe"/>
</dbReference>
<dbReference type="Proteomes" id="UP001240150">
    <property type="component" value="Chromosome"/>
</dbReference>
<evidence type="ECO:0000259" key="6">
    <source>
        <dbReference type="PROSITE" id="PS51332"/>
    </source>
</evidence>
<dbReference type="RefSeq" id="WP_284916260.1">
    <property type="nucleotide sequence ID" value="NZ_CP126980.1"/>
</dbReference>
<feature type="domain" description="B12-binding" evidence="6">
    <location>
        <begin position="122"/>
        <end position="239"/>
    </location>
</feature>
<keyword evidence="8" id="KW-1185">Reference proteome</keyword>
<dbReference type="EMBL" id="CP126980">
    <property type="protein sequence ID" value="WIM94997.1"/>
    <property type="molecule type" value="Genomic_DNA"/>
</dbReference>
<evidence type="ECO:0000256" key="3">
    <source>
        <dbReference type="ARBA" id="ARBA00022723"/>
    </source>
</evidence>
<evidence type="ECO:0000256" key="1">
    <source>
        <dbReference type="ARBA" id="ARBA00001966"/>
    </source>
</evidence>
<dbReference type="InterPro" id="IPR058240">
    <property type="entry name" value="rSAM_sf"/>
</dbReference>
<dbReference type="SUPFAM" id="SSF102114">
    <property type="entry name" value="Radical SAM enzymes"/>
    <property type="match status" value="1"/>
</dbReference>
<reference evidence="7 8" key="1">
    <citation type="submission" date="2023-06" db="EMBL/GenBank/DDBJ databases">
        <authorList>
            <person name="Yushchuk O."/>
            <person name="Binda E."/>
            <person name="Ruckert-Reed C."/>
            <person name="Fedorenko V."/>
            <person name="Kalinowski J."/>
            <person name="Marinelli F."/>
        </authorList>
    </citation>
    <scope>NUCLEOTIDE SEQUENCE [LARGE SCALE GENOMIC DNA]</scope>
    <source>
        <strain evidence="7 8">NRRL 3884</strain>
    </source>
</reference>